<dbReference type="Proteomes" id="UP000023152">
    <property type="component" value="Unassembled WGS sequence"/>
</dbReference>
<evidence type="ECO:0000256" key="1">
    <source>
        <dbReference type="ARBA" id="ARBA00004141"/>
    </source>
</evidence>
<dbReference type="CDD" id="cd13957">
    <property type="entry name" value="PT_UbiA_Cox10"/>
    <property type="match status" value="1"/>
</dbReference>
<keyword evidence="11" id="KW-1185">Reference proteome</keyword>
<dbReference type="InterPro" id="IPR006369">
    <property type="entry name" value="Protohaem_IX_farnesylTrfase"/>
</dbReference>
<dbReference type="PANTHER" id="PTHR43448">
    <property type="entry name" value="PROTOHEME IX FARNESYLTRANSFERASE, MITOCHONDRIAL"/>
    <property type="match status" value="1"/>
</dbReference>
<feature type="transmembrane region" description="Helical" evidence="9">
    <location>
        <begin position="239"/>
        <end position="258"/>
    </location>
</feature>
<dbReference type="GO" id="GO:0006784">
    <property type="term" value="P:heme A biosynthetic process"/>
    <property type="evidence" value="ECO:0007669"/>
    <property type="project" value="TreeGrafter"/>
</dbReference>
<protein>
    <recommendedName>
        <fullName evidence="7">Heme O synthase</fullName>
    </recommendedName>
</protein>
<dbReference type="GO" id="GO:0005739">
    <property type="term" value="C:mitochondrion"/>
    <property type="evidence" value="ECO:0007669"/>
    <property type="project" value="TreeGrafter"/>
</dbReference>
<evidence type="ECO:0000313" key="11">
    <source>
        <dbReference type="Proteomes" id="UP000023152"/>
    </source>
</evidence>
<dbReference type="Pfam" id="PF01040">
    <property type="entry name" value="UbiA"/>
    <property type="match status" value="1"/>
</dbReference>
<evidence type="ECO:0000256" key="2">
    <source>
        <dbReference type="ARBA" id="ARBA00022679"/>
    </source>
</evidence>
<keyword evidence="3 9" id="KW-0812">Transmembrane</keyword>
<dbReference type="InterPro" id="IPR044878">
    <property type="entry name" value="UbiA_sf"/>
</dbReference>
<reference evidence="10 11" key="1">
    <citation type="journal article" date="2013" name="Curr. Biol.">
        <title>The Genome of the Foraminiferan Reticulomyxa filosa.</title>
        <authorList>
            <person name="Glockner G."/>
            <person name="Hulsmann N."/>
            <person name="Schleicher M."/>
            <person name="Noegel A.A."/>
            <person name="Eichinger L."/>
            <person name="Gallinger C."/>
            <person name="Pawlowski J."/>
            <person name="Sierra R."/>
            <person name="Euteneuer U."/>
            <person name="Pillet L."/>
            <person name="Moustafa A."/>
            <person name="Platzer M."/>
            <person name="Groth M."/>
            <person name="Szafranski K."/>
            <person name="Schliwa M."/>
        </authorList>
    </citation>
    <scope>NUCLEOTIDE SEQUENCE [LARGE SCALE GENOMIC DNA]</scope>
</reference>
<dbReference type="PANTHER" id="PTHR43448:SF2">
    <property type="entry name" value="PROTOHEME IX FARNESYLTRANSFERASE, MITOCHONDRIAL"/>
    <property type="match status" value="1"/>
</dbReference>
<evidence type="ECO:0000256" key="9">
    <source>
        <dbReference type="SAM" id="Phobius"/>
    </source>
</evidence>
<feature type="non-terminal residue" evidence="10">
    <location>
        <position position="437"/>
    </location>
</feature>
<accession>X6P0Q6</accession>
<evidence type="ECO:0000256" key="4">
    <source>
        <dbReference type="ARBA" id="ARBA00022989"/>
    </source>
</evidence>
<feature type="transmembrane region" description="Helical" evidence="9">
    <location>
        <begin position="350"/>
        <end position="366"/>
    </location>
</feature>
<name>X6P0Q6_RETFI</name>
<dbReference type="Gene3D" id="1.10.357.140">
    <property type="entry name" value="UbiA prenyltransferase"/>
    <property type="match status" value="1"/>
</dbReference>
<evidence type="ECO:0000256" key="6">
    <source>
        <dbReference type="ARBA" id="ARBA00023136"/>
    </source>
</evidence>
<keyword evidence="4 9" id="KW-1133">Transmembrane helix</keyword>
<gene>
    <name evidence="10" type="ORF">RFI_06003</name>
</gene>
<dbReference type="AlphaFoldDB" id="X6P0Q6"/>
<dbReference type="GO" id="GO:0016020">
    <property type="term" value="C:membrane"/>
    <property type="evidence" value="ECO:0007669"/>
    <property type="project" value="UniProtKB-SubCell"/>
</dbReference>
<dbReference type="GO" id="GO:0008495">
    <property type="term" value="F:protoheme IX farnesyltransferase activity"/>
    <property type="evidence" value="ECO:0007669"/>
    <property type="project" value="InterPro"/>
</dbReference>
<sequence length="437" mass="49222">MLVCTSTSCLSRQSSFLKTVSSCTILFYFNHVFSKRPQAKVVTTTTTTTTTTEDNGRKDEQQATKNRFKPYKELSKWNLSCLNGFVTGSTAFVSSGGYLPVSVSAMIGCISLATSASALNQLQEHPFDRQMNRTRLKRPLCNGQLTAIQAKAFITLSMATGCYTLATYCGTVSALIGMSTILLYNVIYTPLKRLTPYNTEFGAIVGAFPPQIGIAASHWKEHPTAPVMDIFVNTINDPLCWFTFALLYVWQMPHFLYLSIRNKQDYIRGGFRMWSHNLYDNANNTRCKKKSFYWSLCLPVLPLGLSYAGATSYMFALDGGLLSLAYVTSVYRWYRNTDSHSNHALGKTSFLFNLMYLPFILLLMLIHSKRWKYQPGKGGGGGGSFIIYTYMMLFVFTLCPCTGSFWSTHLAWLQDQGIYWCPWDNTSKQPSDLPSEM</sequence>
<feature type="region of interest" description="Disordered" evidence="8">
    <location>
        <begin position="44"/>
        <end position="64"/>
    </location>
</feature>
<evidence type="ECO:0000256" key="7">
    <source>
        <dbReference type="ARBA" id="ARBA00030253"/>
    </source>
</evidence>
<keyword evidence="2" id="KW-0808">Transferase</keyword>
<feature type="transmembrane region" description="Helical" evidence="9">
    <location>
        <begin position="165"/>
        <end position="187"/>
    </location>
</feature>
<dbReference type="OrthoDB" id="5211at2759"/>
<evidence type="ECO:0000313" key="10">
    <source>
        <dbReference type="EMBL" id="ETO31117.1"/>
    </source>
</evidence>
<proteinExistence type="predicted"/>
<evidence type="ECO:0000256" key="3">
    <source>
        <dbReference type="ARBA" id="ARBA00022692"/>
    </source>
</evidence>
<feature type="transmembrane region" description="Helical" evidence="9">
    <location>
        <begin position="387"/>
        <end position="406"/>
    </location>
</feature>
<evidence type="ECO:0000256" key="8">
    <source>
        <dbReference type="SAM" id="MobiDB-lite"/>
    </source>
</evidence>
<comment type="caution">
    <text evidence="10">The sequence shown here is derived from an EMBL/GenBank/DDBJ whole genome shotgun (WGS) entry which is preliminary data.</text>
</comment>
<organism evidence="10 11">
    <name type="scientific">Reticulomyxa filosa</name>
    <dbReference type="NCBI Taxonomy" id="46433"/>
    <lineage>
        <taxon>Eukaryota</taxon>
        <taxon>Sar</taxon>
        <taxon>Rhizaria</taxon>
        <taxon>Retaria</taxon>
        <taxon>Foraminifera</taxon>
        <taxon>Monothalamids</taxon>
        <taxon>Reticulomyxidae</taxon>
        <taxon>Reticulomyxa</taxon>
    </lineage>
</organism>
<comment type="subcellular location">
    <subcellularLocation>
        <location evidence="1">Membrane</location>
        <topology evidence="1">Multi-pass membrane protein</topology>
    </subcellularLocation>
</comment>
<keyword evidence="5" id="KW-0350">Heme biosynthesis</keyword>
<dbReference type="InterPro" id="IPR000537">
    <property type="entry name" value="UbiA_prenyltransferase"/>
</dbReference>
<evidence type="ECO:0000256" key="5">
    <source>
        <dbReference type="ARBA" id="ARBA00023133"/>
    </source>
</evidence>
<keyword evidence="6 9" id="KW-0472">Membrane</keyword>
<dbReference type="EMBL" id="ASPP01005123">
    <property type="protein sequence ID" value="ETO31117.1"/>
    <property type="molecule type" value="Genomic_DNA"/>
</dbReference>
<dbReference type="OMA" id="GCMVLHS"/>
<feature type="transmembrane region" description="Helical" evidence="9">
    <location>
        <begin position="292"/>
        <end position="316"/>
    </location>
</feature>